<dbReference type="SMART" id="SM00387">
    <property type="entry name" value="HATPase_c"/>
    <property type="match status" value="1"/>
</dbReference>
<evidence type="ECO:0000313" key="10">
    <source>
        <dbReference type="Proteomes" id="UP000807159"/>
    </source>
</evidence>
<dbReference type="InterPro" id="IPR003594">
    <property type="entry name" value="HATPase_dom"/>
</dbReference>
<dbReference type="PROSITE" id="PS50109">
    <property type="entry name" value="HIS_KIN"/>
    <property type="match status" value="1"/>
</dbReference>
<dbReference type="InterPro" id="IPR036890">
    <property type="entry name" value="HATPase_C_sf"/>
</dbReference>
<keyword evidence="6" id="KW-0472">Membrane</keyword>
<dbReference type="SUPFAM" id="SSF52402">
    <property type="entry name" value="Adenine nucleotide alpha hydrolases-like"/>
    <property type="match status" value="1"/>
</dbReference>
<dbReference type="Pfam" id="PF00512">
    <property type="entry name" value="HisKA"/>
    <property type="match status" value="1"/>
</dbReference>
<proteinExistence type="predicted"/>
<dbReference type="EMBL" id="JACEGQ020000013">
    <property type="protein sequence ID" value="KAH8490771.1"/>
    <property type="molecule type" value="Genomic_DNA"/>
</dbReference>
<dbReference type="Pfam" id="PF00582">
    <property type="entry name" value="Usp"/>
    <property type="match status" value="1"/>
</dbReference>
<keyword evidence="3 5" id="KW-0597">Phosphoprotein</keyword>
<dbReference type="EC" id="2.7.13.3" evidence="2"/>
<evidence type="ECO:0000256" key="6">
    <source>
        <dbReference type="SAM" id="Phobius"/>
    </source>
</evidence>
<dbReference type="SMART" id="SM00388">
    <property type="entry name" value="HisKA"/>
    <property type="match status" value="1"/>
</dbReference>
<dbReference type="CDD" id="cd17546">
    <property type="entry name" value="REC_hyHK_CKI1_RcsC-like"/>
    <property type="match status" value="1"/>
</dbReference>
<keyword evidence="10" id="KW-1185">Reference proteome</keyword>
<comment type="caution">
    <text evidence="9">The sequence shown here is derived from an EMBL/GenBank/DDBJ whole genome shotgun (WGS) entry which is preliminary data.</text>
</comment>
<evidence type="ECO:0000256" key="3">
    <source>
        <dbReference type="ARBA" id="ARBA00022553"/>
    </source>
</evidence>
<comment type="catalytic activity">
    <reaction evidence="1">
        <text>ATP + protein L-histidine = ADP + protein N-phospho-L-histidine.</text>
        <dbReference type="EC" id="2.7.13.3"/>
    </reaction>
</comment>
<evidence type="ECO:0000256" key="5">
    <source>
        <dbReference type="PROSITE-ProRule" id="PRU00169"/>
    </source>
</evidence>
<dbReference type="AlphaFoldDB" id="A0A8T2XF37"/>
<evidence type="ECO:0000259" key="7">
    <source>
        <dbReference type="PROSITE" id="PS50109"/>
    </source>
</evidence>
<evidence type="ECO:0000313" key="9">
    <source>
        <dbReference type="EMBL" id="KAH8490771.1"/>
    </source>
</evidence>
<feature type="domain" description="Response regulatory" evidence="8">
    <location>
        <begin position="1128"/>
        <end position="1260"/>
    </location>
</feature>
<accession>A0A8T2XF37</accession>
<dbReference type="SUPFAM" id="SSF52172">
    <property type="entry name" value="CheY-like"/>
    <property type="match status" value="1"/>
</dbReference>
<dbReference type="PROSITE" id="PS50110">
    <property type="entry name" value="RESPONSE_REGULATORY"/>
    <property type="match status" value="1"/>
</dbReference>
<dbReference type="Gene3D" id="3.40.50.2300">
    <property type="match status" value="1"/>
</dbReference>
<feature type="transmembrane region" description="Helical" evidence="6">
    <location>
        <begin position="513"/>
        <end position="537"/>
    </location>
</feature>
<dbReference type="Proteomes" id="UP000807159">
    <property type="component" value="Chromosome 13"/>
</dbReference>
<sequence>MADEMGAAKERKILVAVDESEESMHALHWCLKNVLVSNNPSTDTLILLYVKPPRVVYSSLDGTGYLLSSDIMATMQKYSNDIADCVIEKAKRMCREQVQDVKVETVIEHGDARDLICQVAEKLHVDMLVMGSHGYGLIKRAFLGSVSNHCAQNVKCPVLIVKRPKSNSGKHRYLAAKMRFNSERFRSLKAIVRPSYFLIILVLSSFMFSELCVMIKQSKNHVISEYEGVRNKSFSEIQMTTGLLHRLNSSASNLARALSSSLNGTQLSFVAIQAKVAPTLFLALSTIPELSQVSYIGLDGLLFSFYNDEDQTFSIYSNTSFSSQWFTQPVNRDTGKLYGDAVASDPKVTVNSSWFQKALNSTSGHSSMDTGWNKAQDSLFLNTAAVDGRGVVSLGFPVEVVINHFAALDFHGGFFHLGTANGQVVVQTKLPNSQIEIHNDTVMVQTMKRNGDPLGHYNISCDPEDGRLRPLHKKILGIKYMFYCSTLDIAGLKSVYVLAYPRNGLVHLVHRNSMLSLLLLALVFIFIVISLCTYLFLTARATNREMFLCASLIKQTEATQQAERKSMNKTKAFAGANHDVRNSLAAVRASIHFCQEEANPESKLAAQLVQLENHTKDLLGILNSILDMSKIEAGKTSLEIEDFNLAELLEEVVDMFYPLGMNKGIDIVLDPCDGSTLKSANVRGDQLKLKQILCNLVNNAIKFTSEGHVSIRAVVKKKNFRKEIIASNRTTVMKFLSRFCYKNQDSFNDLDALNTVEENPNEVEFEFEVDDTGKGIPKDKQKSLFEDYVQVKETATGQEGTGLGLGIVQSLVRVMKGELRIVEKELGERGTCFKFNVFLSSVEPKSAEPEEDRRSSAFHQHFPFMSPKPEGSHVIIFIPGEERRKVLKKYIERLNIKVTIIKQVMNLQLELEKVKRKLDLSYFISGKPENTLDDYLSKSASTNSDRGSLDGSLNIKDEGDHITPHYKKTTSKSSSSIILLVIDVNEATSYPNFQNILANLRKDIGKSLCKVVWLDDPIMGHSSDEVKERVTAEGDYVFHKPLHGSCLSQVLSLLPERKGASHCNFSKSTRRTTVQEVQDCADPNLSNDLTCSEIIELDLASPQSSSLQPTTAKKPTVEAGSKPLNGKNVLVVEDSMLLQRLTSSVLKKLGASVEVCTNGKEAFDEVSKSLSDQKKEGDSISLPYDIIFMDCEMPVMNGFEATRLIRMEEEQYSGVHIPIIALTAHAMPEQTSKVFDAGMDFHLTKPLEERKMLEVILSIVNE</sequence>
<dbReference type="InterPro" id="IPR005467">
    <property type="entry name" value="His_kinase_dom"/>
</dbReference>
<dbReference type="GO" id="GO:0000155">
    <property type="term" value="F:phosphorelay sensor kinase activity"/>
    <property type="evidence" value="ECO:0007669"/>
    <property type="project" value="InterPro"/>
</dbReference>
<keyword evidence="6" id="KW-0812">Transmembrane</keyword>
<dbReference type="SMART" id="SM00448">
    <property type="entry name" value="REC"/>
    <property type="match status" value="1"/>
</dbReference>
<evidence type="ECO:0000259" key="8">
    <source>
        <dbReference type="PROSITE" id="PS50110"/>
    </source>
</evidence>
<protein>
    <recommendedName>
        <fullName evidence="2">histidine kinase</fullName>
        <ecNumber evidence="2">2.7.13.3</ecNumber>
    </recommendedName>
</protein>
<gene>
    <name evidence="9" type="ORF">H0E87_023066</name>
</gene>
<dbReference type="CDD" id="cd23659">
    <property type="entry name" value="USP_At3g01520-like"/>
    <property type="match status" value="1"/>
</dbReference>
<keyword evidence="6" id="KW-1133">Transmembrane helix</keyword>
<dbReference type="PANTHER" id="PTHR43719:SF50">
    <property type="entry name" value="HISTIDINE KINASE CKI1-LIKE ISOFORM X1"/>
    <property type="match status" value="1"/>
</dbReference>
<dbReference type="CDD" id="cd00082">
    <property type="entry name" value="HisKA"/>
    <property type="match status" value="1"/>
</dbReference>
<dbReference type="InterPro" id="IPR011006">
    <property type="entry name" value="CheY-like_superfamily"/>
</dbReference>
<dbReference type="SUPFAM" id="SSF47384">
    <property type="entry name" value="Homodimeric domain of signal transducing histidine kinase"/>
    <property type="match status" value="1"/>
</dbReference>
<evidence type="ECO:0000256" key="2">
    <source>
        <dbReference type="ARBA" id="ARBA00012438"/>
    </source>
</evidence>
<reference evidence="9" key="1">
    <citation type="journal article" date="2021" name="J. Hered.">
        <title>Genome Assembly of Salicaceae Populus deltoides (Eastern Cottonwood) I-69 Based on Nanopore Sequencing and Hi-C Technologies.</title>
        <authorList>
            <person name="Bai S."/>
            <person name="Wu H."/>
            <person name="Zhang J."/>
            <person name="Pan Z."/>
            <person name="Zhao W."/>
            <person name="Li Z."/>
            <person name="Tong C."/>
        </authorList>
    </citation>
    <scope>NUCLEOTIDE SEQUENCE</scope>
    <source>
        <tissue evidence="9">Leaf</tissue>
    </source>
</reference>
<dbReference type="PRINTS" id="PR01438">
    <property type="entry name" value="UNVRSLSTRESS"/>
</dbReference>
<dbReference type="Gene3D" id="3.40.50.620">
    <property type="entry name" value="HUPs"/>
    <property type="match status" value="1"/>
</dbReference>
<dbReference type="SUPFAM" id="SSF55874">
    <property type="entry name" value="ATPase domain of HSP90 chaperone/DNA topoisomerase II/histidine kinase"/>
    <property type="match status" value="1"/>
</dbReference>
<feature type="modified residue" description="4-aspartylphosphate" evidence="5">
    <location>
        <position position="1190"/>
    </location>
</feature>
<dbReference type="PANTHER" id="PTHR43719">
    <property type="entry name" value="TWO-COMPONENT HISTIDINE KINASE"/>
    <property type="match status" value="1"/>
</dbReference>
<dbReference type="Pfam" id="PF02518">
    <property type="entry name" value="HATPase_c"/>
    <property type="match status" value="1"/>
</dbReference>
<keyword evidence="4" id="KW-0675">Receptor</keyword>
<dbReference type="Pfam" id="PF00072">
    <property type="entry name" value="Response_reg"/>
    <property type="match status" value="1"/>
</dbReference>
<dbReference type="InterPro" id="IPR006015">
    <property type="entry name" value="Universal_stress_UspA"/>
</dbReference>
<dbReference type="InterPro" id="IPR006016">
    <property type="entry name" value="UspA"/>
</dbReference>
<dbReference type="InterPro" id="IPR001789">
    <property type="entry name" value="Sig_transdc_resp-reg_receiver"/>
</dbReference>
<organism evidence="9 10">
    <name type="scientific">Populus deltoides</name>
    <name type="common">Eastern poplar</name>
    <name type="synonym">Eastern cottonwood</name>
    <dbReference type="NCBI Taxonomy" id="3696"/>
    <lineage>
        <taxon>Eukaryota</taxon>
        <taxon>Viridiplantae</taxon>
        <taxon>Streptophyta</taxon>
        <taxon>Embryophyta</taxon>
        <taxon>Tracheophyta</taxon>
        <taxon>Spermatophyta</taxon>
        <taxon>Magnoliopsida</taxon>
        <taxon>eudicotyledons</taxon>
        <taxon>Gunneridae</taxon>
        <taxon>Pentapetalae</taxon>
        <taxon>rosids</taxon>
        <taxon>fabids</taxon>
        <taxon>Malpighiales</taxon>
        <taxon>Salicaceae</taxon>
        <taxon>Saliceae</taxon>
        <taxon>Populus</taxon>
    </lineage>
</organism>
<name>A0A8T2XF37_POPDE</name>
<dbReference type="InterPro" id="IPR014729">
    <property type="entry name" value="Rossmann-like_a/b/a_fold"/>
</dbReference>
<feature type="domain" description="Histidine kinase" evidence="7">
    <location>
        <begin position="575"/>
        <end position="841"/>
    </location>
</feature>
<dbReference type="Gene3D" id="3.30.565.10">
    <property type="entry name" value="Histidine kinase-like ATPase, C-terminal domain"/>
    <property type="match status" value="1"/>
</dbReference>
<feature type="transmembrane region" description="Helical" evidence="6">
    <location>
        <begin position="196"/>
        <end position="215"/>
    </location>
</feature>
<dbReference type="InterPro" id="IPR036097">
    <property type="entry name" value="HisK_dim/P_sf"/>
</dbReference>
<dbReference type="Gene3D" id="1.10.287.130">
    <property type="match status" value="1"/>
</dbReference>
<dbReference type="InterPro" id="IPR050956">
    <property type="entry name" value="2C_system_His_kinase"/>
</dbReference>
<dbReference type="InterPro" id="IPR003661">
    <property type="entry name" value="HisK_dim/P_dom"/>
</dbReference>
<evidence type="ECO:0000256" key="4">
    <source>
        <dbReference type="ARBA" id="ARBA00023170"/>
    </source>
</evidence>
<evidence type="ECO:0000256" key="1">
    <source>
        <dbReference type="ARBA" id="ARBA00000085"/>
    </source>
</evidence>